<dbReference type="PROSITE" id="PS50928">
    <property type="entry name" value="ABC_TM1"/>
    <property type="match status" value="1"/>
</dbReference>
<feature type="transmembrane region" description="Helical" evidence="7">
    <location>
        <begin position="110"/>
        <end position="129"/>
    </location>
</feature>
<dbReference type="PANTHER" id="PTHR43744">
    <property type="entry name" value="ABC TRANSPORTER PERMEASE PROTEIN MG189-RELATED-RELATED"/>
    <property type="match status" value="1"/>
</dbReference>
<feature type="transmembrane region" description="Helical" evidence="7">
    <location>
        <begin position="183"/>
        <end position="205"/>
    </location>
</feature>
<dbReference type="EMBL" id="NFEZ01000004">
    <property type="protein sequence ID" value="PLT45710.1"/>
    <property type="molecule type" value="Genomic_DNA"/>
</dbReference>
<dbReference type="Pfam" id="PF00528">
    <property type="entry name" value="BPD_transp_1"/>
    <property type="match status" value="1"/>
</dbReference>
<dbReference type="Gene3D" id="1.10.3720.10">
    <property type="entry name" value="MetI-like"/>
    <property type="match status" value="1"/>
</dbReference>
<evidence type="ECO:0000256" key="2">
    <source>
        <dbReference type="ARBA" id="ARBA00022448"/>
    </source>
</evidence>
<dbReference type="Proteomes" id="UP000234789">
    <property type="component" value="Unassembled WGS sequence"/>
</dbReference>
<evidence type="ECO:0000313" key="10">
    <source>
        <dbReference type="Proteomes" id="UP000234789"/>
    </source>
</evidence>
<comment type="subcellular location">
    <subcellularLocation>
        <location evidence="1 7">Cell membrane</location>
        <topology evidence="1 7">Multi-pass membrane protein</topology>
    </subcellularLocation>
</comment>
<dbReference type="InterPro" id="IPR035906">
    <property type="entry name" value="MetI-like_sf"/>
</dbReference>
<dbReference type="GO" id="GO:0005886">
    <property type="term" value="C:plasma membrane"/>
    <property type="evidence" value="ECO:0007669"/>
    <property type="project" value="UniProtKB-SubCell"/>
</dbReference>
<sequence>MKIKQSLASRLFDAFNVVVMLLLAAVMLYPMLYVFSASISDNALVASGQVLLWPRRITWIAYEQLVARSELWTSYWNTIRYTAVFVVLTLLATAAMAYPLSKRWLPGRRTILLLAAFTLLFSGGIIPTFLVVQKLGLLDSIWAIVLPPLISTWYLFIMRTFFEAMPEELEDAARIDGCGPLQVLLRIVMPLSMPVMVTIGLFSAVNQWNSFFDALIYLNDRGRYPLQLMLRNILIAGETVQGEGDLSHLETTKYAMIMLATVPILCVYPFTQKYFVQGAMIGGIKG</sequence>
<dbReference type="AlphaFoldDB" id="A0A2N5N5Y3"/>
<feature type="transmembrane region" description="Helical" evidence="7">
    <location>
        <begin position="12"/>
        <end position="35"/>
    </location>
</feature>
<dbReference type="GO" id="GO:0055085">
    <property type="term" value="P:transmembrane transport"/>
    <property type="evidence" value="ECO:0007669"/>
    <property type="project" value="InterPro"/>
</dbReference>
<dbReference type="SUPFAM" id="SSF161098">
    <property type="entry name" value="MetI-like"/>
    <property type="match status" value="1"/>
</dbReference>
<keyword evidence="3" id="KW-1003">Cell membrane</keyword>
<proteinExistence type="inferred from homology"/>
<keyword evidence="6 7" id="KW-0472">Membrane</keyword>
<feature type="transmembrane region" description="Helical" evidence="7">
    <location>
        <begin position="254"/>
        <end position="271"/>
    </location>
</feature>
<reference evidence="9 10" key="1">
    <citation type="submission" date="2017-05" db="EMBL/GenBank/DDBJ databases">
        <title>Functional genome analysis of Paenibacillus pasadenensis strain R16: insights on endophytic life style and antifungal activity.</title>
        <authorList>
            <person name="Passera A."/>
            <person name="Marcolungo L."/>
            <person name="Casati P."/>
            <person name="Brasca M."/>
            <person name="Quaglino F."/>
            <person name="Delledonne M."/>
        </authorList>
    </citation>
    <scope>NUCLEOTIDE SEQUENCE [LARGE SCALE GENOMIC DNA]</scope>
    <source>
        <strain evidence="9 10">R16</strain>
    </source>
</reference>
<dbReference type="OrthoDB" id="157184at2"/>
<feature type="transmembrane region" description="Helical" evidence="7">
    <location>
        <begin position="141"/>
        <end position="162"/>
    </location>
</feature>
<evidence type="ECO:0000256" key="4">
    <source>
        <dbReference type="ARBA" id="ARBA00022692"/>
    </source>
</evidence>
<evidence type="ECO:0000256" key="6">
    <source>
        <dbReference type="ARBA" id="ARBA00023136"/>
    </source>
</evidence>
<protein>
    <submittedName>
        <fullName evidence="9">Xylose ABC transporter, permease component</fullName>
    </submittedName>
</protein>
<dbReference type="RefSeq" id="WP_028599718.1">
    <property type="nucleotide sequence ID" value="NZ_BIMM01000012.1"/>
</dbReference>
<keyword evidence="5 7" id="KW-1133">Transmembrane helix</keyword>
<feature type="transmembrane region" description="Helical" evidence="7">
    <location>
        <begin position="79"/>
        <end position="98"/>
    </location>
</feature>
<keyword evidence="10" id="KW-1185">Reference proteome</keyword>
<feature type="domain" description="ABC transmembrane type-1" evidence="8">
    <location>
        <begin position="75"/>
        <end position="271"/>
    </location>
</feature>
<evidence type="ECO:0000256" key="7">
    <source>
        <dbReference type="RuleBase" id="RU363032"/>
    </source>
</evidence>
<dbReference type="InterPro" id="IPR000515">
    <property type="entry name" value="MetI-like"/>
</dbReference>
<evidence type="ECO:0000259" key="8">
    <source>
        <dbReference type="PROSITE" id="PS50928"/>
    </source>
</evidence>
<keyword evidence="2 7" id="KW-0813">Transport</keyword>
<keyword evidence="4 7" id="KW-0812">Transmembrane</keyword>
<evidence type="ECO:0000313" key="9">
    <source>
        <dbReference type="EMBL" id="PLT45710.1"/>
    </source>
</evidence>
<dbReference type="PANTHER" id="PTHR43744:SF9">
    <property type="entry name" value="POLYGALACTURONAN_RHAMNOGALACTURONAN TRANSPORT SYSTEM PERMEASE PROTEIN YTCP"/>
    <property type="match status" value="1"/>
</dbReference>
<comment type="similarity">
    <text evidence="7">Belongs to the binding-protein-dependent transport system permease family.</text>
</comment>
<comment type="caution">
    <text evidence="9">The sequence shown here is derived from an EMBL/GenBank/DDBJ whole genome shotgun (WGS) entry which is preliminary data.</text>
</comment>
<evidence type="ECO:0000256" key="3">
    <source>
        <dbReference type="ARBA" id="ARBA00022475"/>
    </source>
</evidence>
<accession>A0A2N5N5Y3</accession>
<name>A0A2N5N5Y3_9BACL</name>
<organism evidence="9 10">
    <name type="scientific">Paenibacillus pasadenensis</name>
    <dbReference type="NCBI Taxonomy" id="217090"/>
    <lineage>
        <taxon>Bacteria</taxon>
        <taxon>Bacillati</taxon>
        <taxon>Bacillota</taxon>
        <taxon>Bacilli</taxon>
        <taxon>Bacillales</taxon>
        <taxon>Paenibacillaceae</taxon>
        <taxon>Paenibacillus</taxon>
    </lineage>
</organism>
<evidence type="ECO:0000256" key="5">
    <source>
        <dbReference type="ARBA" id="ARBA00022989"/>
    </source>
</evidence>
<gene>
    <name evidence="9" type="ORF">B8V81_4141</name>
</gene>
<evidence type="ECO:0000256" key="1">
    <source>
        <dbReference type="ARBA" id="ARBA00004651"/>
    </source>
</evidence>
<dbReference type="CDD" id="cd06261">
    <property type="entry name" value="TM_PBP2"/>
    <property type="match status" value="1"/>
</dbReference>